<sequence length="54" mass="5518">METKATRWQGATGSGDRHHRFSGDVPPQRITGGGTGNAGGAVINVLAVVAVFVL</sequence>
<organism evidence="2">
    <name type="scientific">Anopheles sinensis</name>
    <name type="common">Mosquito</name>
    <dbReference type="NCBI Taxonomy" id="74873"/>
    <lineage>
        <taxon>Eukaryota</taxon>
        <taxon>Metazoa</taxon>
        <taxon>Ecdysozoa</taxon>
        <taxon>Arthropoda</taxon>
        <taxon>Hexapoda</taxon>
        <taxon>Insecta</taxon>
        <taxon>Pterygota</taxon>
        <taxon>Neoptera</taxon>
        <taxon>Endopterygota</taxon>
        <taxon>Diptera</taxon>
        <taxon>Nematocera</taxon>
        <taxon>Culicoidea</taxon>
        <taxon>Culicidae</taxon>
        <taxon>Anophelinae</taxon>
        <taxon>Anopheles</taxon>
    </lineage>
</organism>
<keyword evidence="4" id="KW-1185">Reference proteome</keyword>
<dbReference type="Proteomes" id="UP000030765">
    <property type="component" value="Unassembled WGS sequence"/>
</dbReference>
<protein>
    <submittedName>
        <fullName evidence="2 3">Uncharacterized protein</fullName>
    </submittedName>
</protein>
<evidence type="ECO:0000313" key="3">
    <source>
        <dbReference type="EnsemblMetazoa" id="ASIC016327-PA"/>
    </source>
</evidence>
<reference evidence="2 4" key="1">
    <citation type="journal article" date="2014" name="BMC Genomics">
        <title>Genome sequence of Anopheles sinensis provides insight into genetics basis of mosquito competence for malaria parasites.</title>
        <authorList>
            <person name="Zhou D."/>
            <person name="Zhang D."/>
            <person name="Ding G."/>
            <person name="Shi L."/>
            <person name="Hou Q."/>
            <person name="Ye Y."/>
            <person name="Xu Y."/>
            <person name="Zhou H."/>
            <person name="Xiong C."/>
            <person name="Li S."/>
            <person name="Yu J."/>
            <person name="Hong S."/>
            <person name="Yu X."/>
            <person name="Zou P."/>
            <person name="Chen C."/>
            <person name="Chang X."/>
            <person name="Wang W."/>
            <person name="Lv Y."/>
            <person name="Sun Y."/>
            <person name="Ma L."/>
            <person name="Shen B."/>
            <person name="Zhu C."/>
        </authorList>
    </citation>
    <scope>NUCLEOTIDE SEQUENCE [LARGE SCALE GENOMIC DNA]</scope>
</reference>
<proteinExistence type="predicted"/>
<reference evidence="3" key="2">
    <citation type="submission" date="2020-05" db="UniProtKB">
        <authorList>
            <consortium name="EnsemblMetazoa"/>
        </authorList>
    </citation>
    <scope>IDENTIFICATION</scope>
</reference>
<dbReference type="EMBL" id="KE525339">
    <property type="protein sequence ID" value="KFB48209.1"/>
    <property type="molecule type" value="Genomic_DNA"/>
</dbReference>
<accession>A0A084WDB5</accession>
<evidence type="ECO:0000256" key="1">
    <source>
        <dbReference type="SAM" id="MobiDB-lite"/>
    </source>
</evidence>
<dbReference type="EMBL" id="ATLV01022985">
    <property type="status" value="NOT_ANNOTATED_CDS"/>
    <property type="molecule type" value="Genomic_DNA"/>
</dbReference>
<gene>
    <name evidence="2" type="ORF">ZHAS_00016327</name>
</gene>
<evidence type="ECO:0000313" key="2">
    <source>
        <dbReference type="EMBL" id="KFB48209.1"/>
    </source>
</evidence>
<evidence type="ECO:0000313" key="4">
    <source>
        <dbReference type="Proteomes" id="UP000030765"/>
    </source>
</evidence>
<dbReference type="VEuPathDB" id="VectorBase:ASIC016327"/>
<dbReference type="AlphaFoldDB" id="A0A084WDB5"/>
<feature type="region of interest" description="Disordered" evidence="1">
    <location>
        <begin position="1"/>
        <end position="36"/>
    </location>
</feature>
<dbReference type="EnsemblMetazoa" id="ASIC016327-RA">
    <property type="protein sequence ID" value="ASIC016327-PA"/>
    <property type="gene ID" value="ASIC016327"/>
</dbReference>
<name>A0A084WDB5_ANOSI</name>